<evidence type="ECO:0000313" key="4">
    <source>
        <dbReference type="WBParaSite" id="ASIM_0002078701-mRNA-1"/>
    </source>
</evidence>
<dbReference type="OrthoDB" id="18190at2759"/>
<gene>
    <name evidence="2" type="ORF">ASIM_LOCUS20166</name>
</gene>
<dbReference type="AlphaFoldDB" id="A0A0M3KIG8"/>
<proteinExistence type="predicted"/>
<dbReference type="Proteomes" id="UP000267096">
    <property type="component" value="Unassembled WGS sequence"/>
</dbReference>
<dbReference type="SUPFAM" id="SSF48371">
    <property type="entry name" value="ARM repeat"/>
    <property type="match status" value="1"/>
</dbReference>
<dbReference type="InterPro" id="IPR000357">
    <property type="entry name" value="HEAT"/>
</dbReference>
<evidence type="ECO:0000313" key="2">
    <source>
        <dbReference type="EMBL" id="VDK74738.1"/>
    </source>
</evidence>
<dbReference type="WBParaSite" id="ASIM_0002078701-mRNA-1">
    <property type="protein sequence ID" value="ASIM_0002078701-mRNA-1"/>
    <property type="gene ID" value="ASIM_0002078701"/>
</dbReference>
<dbReference type="InterPro" id="IPR016024">
    <property type="entry name" value="ARM-type_fold"/>
</dbReference>
<dbReference type="GO" id="GO:0016180">
    <property type="term" value="P:snRNA processing"/>
    <property type="evidence" value="ECO:0007669"/>
    <property type="project" value="TreeGrafter"/>
</dbReference>
<evidence type="ECO:0000256" key="1">
    <source>
        <dbReference type="ARBA" id="ARBA00022737"/>
    </source>
</evidence>
<sequence>MVRAEAAKLLGTFEFVSDCFVDQTLDKKLLNAMRMSKAWQSASRKPQRWTNVRRERYAASTEWSTGKKLGEDVPAEKIEDEQTSIIPTGACGALITALEDEFMVVRQAAVYSLGRLAADRSFLAAAAIDNL</sequence>
<evidence type="ECO:0000313" key="3">
    <source>
        <dbReference type="Proteomes" id="UP000267096"/>
    </source>
</evidence>
<name>A0A0M3KIG8_ANISI</name>
<keyword evidence="1" id="KW-0677">Repeat</keyword>
<reference evidence="2 3" key="2">
    <citation type="submission" date="2018-11" db="EMBL/GenBank/DDBJ databases">
        <authorList>
            <consortium name="Pathogen Informatics"/>
        </authorList>
    </citation>
    <scope>NUCLEOTIDE SEQUENCE [LARGE SCALE GENOMIC DNA]</scope>
</reference>
<keyword evidence="3" id="KW-1185">Reference proteome</keyword>
<organism evidence="4">
    <name type="scientific">Anisakis simplex</name>
    <name type="common">Herring worm</name>
    <dbReference type="NCBI Taxonomy" id="6269"/>
    <lineage>
        <taxon>Eukaryota</taxon>
        <taxon>Metazoa</taxon>
        <taxon>Ecdysozoa</taxon>
        <taxon>Nematoda</taxon>
        <taxon>Chromadorea</taxon>
        <taxon>Rhabditida</taxon>
        <taxon>Spirurina</taxon>
        <taxon>Ascaridomorpha</taxon>
        <taxon>Ascaridoidea</taxon>
        <taxon>Anisakidae</taxon>
        <taxon>Anisakis</taxon>
        <taxon>Anisakis simplex complex</taxon>
    </lineage>
</organism>
<dbReference type="PANTHER" id="PTHR20938:SF0">
    <property type="entry name" value="INTEGRATOR COMPLEX SUBUNIT 4"/>
    <property type="match status" value="1"/>
</dbReference>
<dbReference type="GO" id="GO:0032039">
    <property type="term" value="C:integrator complex"/>
    <property type="evidence" value="ECO:0007669"/>
    <property type="project" value="TreeGrafter"/>
</dbReference>
<protein>
    <submittedName>
        <fullName evidence="4">Integrator complex subunit 4 (inferred by orthology to a human protein)</fullName>
    </submittedName>
</protein>
<reference evidence="4" key="1">
    <citation type="submission" date="2017-02" db="UniProtKB">
        <authorList>
            <consortium name="WormBaseParasite"/>
        </authorList>
    </citation>
    <scope>IDENTIFICATION</scope>
</reference>
<accession>A0A0M3KIG8</accession>
<dbReference type="PANTHER" id="PTHR20938">
    <property type="entry name" value="INTEGRATOR COMPLEX SUBUNIT 4"/>
    <property type="match status" value="1"/>
</dbReference>
<dbReference type="Pfam" id="PF02985">
    <property type="entry name" value="HEAT"/>
    <property type="match status" value="1"/>
</dbReference>
<dbReference type="EMBL" id="UYRR01038835">
    <property type="protein sequence ID" value="VDK74738.1"/>
    <property type="molecule type" value="Genomic_DNA"/>
</dbReference>